<dbReference type="Proteomes" id="UP000009047">
    <property type="component" value="Chromosome"/>
</dbReference>
<dbReference type="SMART" id="SM00861">
    <property type="entry name" value="Transket_pyr"/>
    <property type="match status" value="1"/>
</dbReference>
<dbReference type="PANTHER" id="PTHR43257">
    <property type="entry name" value="PYRUVATE DEHYDROGENASE E1 COMPONENT BETA SUBUNIT"/>
    <property type="match status" value="1"/>
</dbReference>
<dbReference type="STRING" id="644282.Deba_2979"/>
<dbReference type="GO" id="GO:0016491">
    <property type="term" value="F:oxidoreductase activity"/>
    <property type="evidence" value="ECO:0007669"/>
    <property type="project" value="UniProtKB-KW"/>
</dbReference>
<keyword evidence="3" id="KW-0786">Thiamine pyrophosphate</keyword>
<dbReference type="InterPro" id="IPR033248">
    <property type="entry name" value="Transketolase_C"/>
</dbReference>
<dbReference type="InterPro" id="IPR009014">
    <property type="entry name" value="Transketo_C/PFOR_II"/>
</dbReference>
<dbReference type="HOGENOM" id="CLU_012907_1_0_7"/>
<dbReference type="AlphaFoldDB" id="E1QKX3"/>
<dbReference type="RefSeq" id="WP_013259769.1">
    <property type="nucleotide sequence ID" value="NC_014365.1"/>
</dbReference>
<dbReference type="eggNOG" id="COG0022">
    <property type="taxonomic scope" value="Bacteria"/>
</dbReference>
<name>E1QKX3_DESB2</name>
<evidence type="ECO:0000313" key="5">
    <source>
        <dbReference type="EMBL" id="ADK86332.1"/>
    </source>
</evidence>
<dbReference type="PANTHER" id="PTHR43257:SF2">
    <property type="entry name" value="PYRUVATE DEHYDROGENASE E1 COMPONENT SUBUNIT BETA"/>
    <property type="match status" value="1"/>
</dbReference>
<keyword evidence="6" id="KW-1185">Reference proteome</keyword>
<evidence type="ECO:0000256" key="1">
    <source>
        <dbReference type="ARBA" id="ARBA00001964"/>
    </source>
</evidence>
<dbReference type="EMBL" id="CP002085">
    <property type="protein sequence ID" value="ADK86332.1"/>
    <property type="molecule type" value="Genomic_DNA"/>
</dbReference>
<comment type="cofactor">
    <cofactor evidence="1">
        <name>thiamine diphosphate</name>
        <dbReference type="ChEBI" id="CHEBI:58937"/>
    </cofactor>
</comment>
<dbReference type="CDD" id="cd07036">
    <property type="entry name" value="TPP_PYR_E1-PDHc-beta_like"/>
    <property type="match status" value="1"/>
</dbReference>
<sequence>MREIMYLEAIKEALAEELERDEKVFIIGEGVQTGAFGTTSGLVQRFGPERIMDAPLSETAIAGVAVGASLMGYRPVADMMFADFLYCCADEVFLKAPQWRLIQGGSQSLPCVFMASIGGYRKLGNEHSQCPTYLALHNPGIKCVCPSNPYDAKGLLKTAIRDNNPVLFLHHKGLLGMKGEVPTEDYTVPFGQAAILREGTDVTIVATSFMTFWATAAADLFAGQISCEVIDPRTLEPFDLDTVLKSLEKTNRLVIIDEDTERCGFAAELGMQIMEHGFDLLDAPVQRVCAKNYPIPGGVMEKYVLPQPEWVLAAIEKVMQ</sequence>
<dbReference type="Pfam" id="PF02779">
    <property type="entry name" value="Transket_pyr"/>
    <property type="match status" value="1"/>
</dbReference>
<dbReference type="KEGG" id="dbr:Deba_2979"/>
<dbReference type="Gene3D" id="3.40.50.920">
    <property type="match status" value="1"/>
</dbReference>
<feature type="domain" description="Transketolase-like pyrimidine-binding" evidence="4">
    <location>
        <begin position="4"/>
        <end position="177"/>
    </location>
</feature>
<dbReference type="SUPFAM" id="SSF52518">
    <property type="entry name" value="Thiamin diphosphate-binding fold (THDP-binding)"/>
    <property type="match status" value="1"/>
</dbReference>
<reference evidence="5 6" key="1">
    <citation type="journal article" date="2010" name="Stand. Genomic Sci.">
        <title>Complete genome sequence of Desulfarculus baarsii type strain (2st14).</title>
        <authorList>
            <person name="Sun H."/>
            <person name="Spring S."/>
            <person name="Lapidus A."/>
            <person name="Davenport K."/>
            <person name="Del Rio T.G."/>
            <person name="Tice H."/>
            <person name="Nolan M."/>
            <person name="Copeland A."/>
            <person name="Cheng J.F."/>
            <person name="Lucas S."/>
            <person name="Tapia R."/>
            <person name="Goodwin L."/>
            <person name="Pitluck S."/>
            <person name="Ivanova N."/>
            <person name="Pagani I."/>
            <person name="Mavromatis K."/>
            <person name="Ovchinnikova G."/>
            <person name="Pati A."/>
            <person name="Chen A."/>
            <person name="Palaniappan K."/>
            <person name="Hauser L."/>
            <person name="Chang Y.J."/>
            <person name="Jeffries C.D."/>
            <person name="Detter J.C."/>
            <person name="Han C."/>
            <person name="Rohde M."/>
            <person name="Brambilla E."/>
            <person name="Goker M."/>
            <person name="Woyke T."/>
            <person name="Bristow J."/>
            <person name="Eisen J.A."/>
            <person name="Markowitz V."/>
            <person name="Hugenholtz P."/>
            <person name="Kyrpides N.C."/>
            <person name="Klenk H.P."/>
            <person name="Land M."/>
        </authorList>
    </citation>
    <scope>NUCLEOTIDE SEQUENCE [LARGE SCALE GENOMIC DNA]</scope>
    <source>
        <strain evidence="6">ATCC 33931 / DSM 2075 / LMG 7858 / VKM B-1802 / 2st14</strain>
    </source>
</reference>
<dbReference type="InterPro" id="IPR029061">
    <property type="entry name" value="THDP-binding"/>
</dbReference>
<evidence type="ECO:0000256" key="2">
    <source>
        <dbReference type="ARBA" id="ARBA00023002"/>
    </source>
</evidence>
<dbReference type="Pfam" id="PF02780">
    <property type="entry name" value="Transketolase_C"/>
    <property type="match status" value="1"/>
</dbReference>
<evidence type="ECO:0000259" key="4">
    <source>
        <dbReference type="SMART" id="SM00861"/>
    </source>
</evidence>
<dbReference type="OrthoDB" id="9780894at2"/>
<keyword evidence="2" id="KW-0560">Oxidoreductase</keyword>
<gene>
    <name evidence="5" type="ordered locus">Deba_2979</name>
</gene>
<evidence type="ECO:0000256" key="3">
    <source>
        <dbReference type="ARBA" id="ARBA00023052"/>
    </source>
</evidence>
<organism evidence="5 6">
    <name type="scientific">Desulfarculus baarsii (strain ATCC 33931 / DSM 2075 / LMG 7858 / VKM B-1802 / 2st14)</name>
    <dbReference type="NCBI Taxonomy" id="644282"/>
    <lineage>
        <taxon>Bacteria</taxon>
        <taxon>Pseudomonadati</taxon>
        <taxon>Thermodesulfobacteriota</taxon>
        <taxon>Desulfarculia</taxon>
        <taxon>Desulfarculales</taxon>
        <taxon>Desulfarculaceae</taxon>
        <taxon>Desulfarculus</taxon>
    </lineage>
</organism>
<dbReference type="FunFam" id="3.40.50.920:FF:000001">
    <property type="entry name" value="Pyruvate dehydrogenase E1 beta subunit"/>
    <property type="match status" value="1"/>
</dbReference>
<proteinExistence type="predicted"/>
<evidence type="ECO:0000313" key="6">
    <source>
        <dbReference type="Proteomes" id="UP000009047"/>
    </source>
</evidence>
<protein>
    <submittedName>
        <fullName evidence="5">Transketolase domain protein</fullName>
    </submittedName>
</protein>
<dbReference type="FunFam" id="3.40.50.970:FF:000001">
    <property type="entry name" value="Pyruvate dehydrogenase E1 beta subunit"/>
    <property type="match status" value="1"/>
</dbReference>
<dbReference type="Gene3D" id="3.40.50.970">
    <property type="match status" value="1"/>
</dbReference>
<dbReference type="SUPFAM" id="SSF52922">
    <property type="entry name" value="TK C-terminal domain-like"/>
    <property type="match status" value="1"/>
</dbReference>
<dbReference type="InterPro" id="IPR005475">
    <property type="entry name" value="Transketolase-like_Pyr-bd"/>
</dbReference>
<accession>E1QKX3</accession>